<gene>
    <name evidence="1" type="ORF">B0T21DRAFT_408993</name>
</gene>
<dbReference type="Proteomes" id="UP001172159">
    <property type="component" value="Unassembled WGS sequence"/>
</dbReference>
<dbReference type="AlphaFoldDB" id="A0AA40K159"/>
<sequence length="189" mass="21572">MSSDGSGCGRSINNLSHTIWLYCHFQLSRKGLHAPPNAVYTIPSYKDSPPLGQGERSCRFNRVLMQLGMFSSSVGELLIKTHRDEPDMMSLGEYMERARGLSGRNAFSLRYRCFRKPREGWLWDMDAVRRAYVEWGAIRWSDGLPLFEGSSWQLFVPGEWKPGLIPIYLGDWVGTVEADVGMKWEGEDD</sequence>
<accession>A0AA40K159</accession>
<comment type="caution">
    <text evidence="1">The sequence shown here is derived from an EMBL/GenBank/DDBJ whole genome shotgun (WGS) entry which is preliminary data.</text>
</comment>
<protein>
    <submittedName>
        <fullName evidence="1">Uncharacterized protein</fullName>
    </submittedName>
</protein>
<evidence type="ECO:0000313" key="1">
    <source>
        <dbReference type="EMBL" id="KAK0742154.1"/>
    </source>
</evidence>
<reference evidence="1" key="1">
    <citation type="submission" date="2023-06" db="EMBL/GenBank/DDBJ databases">
        <title>Genome-scale phylogeny and comparative genomics of the fungal order Sordariales.</title>
        <authorList>
            <consortium name="Lawrence Berkeley National Laboratory"/>
            <person name="Hensen N."/>
            <person name="Bonometti L."/>
            <person name="Westerberg I."/>
            <person name="Brannstrom I.O."/>
            <person name="Guillou S."/>
            <person name="Cros-Aarteil S."/>
            <person name="Calhoun S."/>
            <person name="Haridas S."/>
            <person name="Kuo A."/>
            <person name="Mondo S."/>
            <person name="Pangilinan J."/>
            <person name="Riley R."/>
            <person name="Labutti K."/>
            <person name="Andreopoulos B."/>
            <person name="Lipzen A."/>
            <person name="Chen C."/>
            <person name="Yanf M."/>
            <person name="Daum C."/>
            <person name="Ng V."/>
            <person name="Clum A."/>
            <person name="Steindorff A."/>
            <person name="Ohm R."/>
            <person name="Martin F."/>
            <person name="Silar P."/>
            <person name="Natvig D."/>
            <person name="Lalanne C."/>
            <person name="Gautier V."/>
            <person name="Ament-Velasquez S.L."/>
            <person name="Kruys A."/>
            <person name="Hutchinson M.I."/>
            <person name="Powell A.J."/>
            <person name="Barry K."/>
            <person name="Miller A.N."/>
            <person name="Grigoriev I.V."/>
            <person name="Debuchy R."/>
            <person name="Gladieux P."/>
            <person name="Thoren M.H."/>
            <person name="Johannesson H."/>
        </authorList>
    </citation>
    <scope>NUCLEOTIDE SEQUENCE</scope>
    <source>
        <strain evidence="1">CBS 540.89</strain>
    </source>
</reference>
<proteinExistence type="predicted"/>
<organism evidence="1 2">
    <name type="scientific">Apiosordaria backusii</name>
    <dbReference type="NCBI Taxonomy" id="314023"/>
    <lineage>
        <taxon>Eukaryota</taxon>
        <taxon>Fungi</taxon>
        <taxon>Dikarya</taxon>
        <taxon>Ascomycota</taxon>
        <taxon>Pezizomycotina</taxon>
        <taxon>Sordariomycetes</taxon>
        <taxon>Sordariomycetidae</taxon>
        <taxon>Sordariales</taxon>
        <taxon>Lasiosphaeriaceae</taxon>
        <taxon>Apiosordaria</taxon>
    </lineage>
</organism>
<name>A0AA40K159_9PEZI</name>
<evidence type="ECO:0000313" key="2">
    <source>
        <dbReference type="Proteomes" id="UP001172159"/>
    </source>
</evidence>
<keyword evidence="2" id="KW-1185">Reference proteome</keyword>
<dbReference type="EMBL" id="JAUKTV010000003">
    <property type="protein sequence ID" value="KAK0742154.1"/>
    <property type="molecule type" value="Genomic_DNA"/>
</dbReference>